<dbReference type="Proteomes" id="UP000799770">
    <property type="component" value="Unassembled WGS sequence"/>
</dbReference>
<evidence type="ECO:0000313" key="3">
    <source>
        <dbReference type="Proteomes" id="UP000799770"/>
    </source>
</evidence>
<dbReference type="PANTHER" id="PTHR47843">
    <property type="entry name" value="BTB DOMAIN-CONTAINING PROTEIN-RELATED"/>
    <property type="match status" value="1"/>
</dbReference>
<reference evidence="2" key="1">
    <citation type="journal article" date="2020" name="Stud. Mycol.">
        <title>101 Dothideomycetes genomes: a test case for predicting lifestyles and emergence of pathogens.</title>
        <authorList>
            <person name="Haridas S."/>
            <person name="Albert R."/>
            <person name="Binder M."/>
            <person name="Bloem J."/>
            <person name="Labutti K."/>
            <person name="Salamov A."/>
            <person name="Andreopoulos B."/>
            <person name="Baker S."/>
            <person name="Barry K."/>
            <person name="Bills G."/>
            <person name="Bluhm B."/>
            <person name="Cannon C."/>
            <person name="Castanera R."/>
            <person name="Culley D."/>
            <person name="Daum C."/>
            <person name="Ezra D."/>
            <person name="Gonzalez J."/>
            <person name="Henrissat B."/>
            <person name="Kuo A."/>
            <person name="Liang C."/>
            <person name="Lipzen A."/>
            <person name="Lutzoni F."/>
            <person name="Magnuson J."/>
            <person name="Mondo S."/>
            <person name="Nolan M."/>
            <person name="Ohm R."/>
            <person name="Pangilinan J."/>
            <person name="Park H.-J."/>
            <person name="Ramirez L."/>
            <person name="Alfaro M."/>
            <person name="Sun H."/>
            <person name="Tritt A."/>
            <person name="Yoshinaga Y."/>
            <person name="Zwiers L.-H."/>
            <person name="Turgeon B."/>
            <person name="Goodwin S."/>
            <person name="Spatafora J."/>
            <person name="Crous P."/>
            <person name="Grigoriev I."/>
        </authorList>
    </citation>
    <scope>NUCLEOTIDE SEQUENCE</scope>
    <source>
        <strain evidence="2">CBS 627.86</strain>
    </source>
</reference>
<dbReference type="Gene3D" id="3.30.710.10">
    <property type="entry name" value="Potassium Channel Kv1.1, Chain A"/>
    <property type="match status" value="1"/>
</dbReference>
<protein>
    <recommendedName>
        <fullName evidence="4">BTB domain-containing protein</fullName>
    </recommendedName>
</protein>
<keyword evidence="3" id="KW-1185">Reference proteome</keyword>
<organism evidence="2 3">
    <name type="scientific">Lophiotrema nucula</name>
    <dbReference type="NCBI Taxonomy" id="690887"/>
    <lineage>
        <taxon>Eukaryota</taxon>
        <taxon>Fungi</taxon>
        <taxon>Dikarya</taxon>
        <taxon>Ascomycota</taxon>
        <taxon>Pezizomycotina</taxon>
        <taxon>Dothideomycetes</taxon>
        <taxon>Pleosporomycetidae</taxon>
        <taxon>Pleosporales</taxon>
        <taxon>Lophiotremataceae</taxon>
        <taxon>Lophiotrema</taxon>
    </lineage>
</organism>
<evidence type="ECO:0008006" key="4">
    <source>
        <dbReference type="Google" id="ProtNLM"/>
    </source>
</evidence>
<dbReference type="InterPro" id="IPR011333">
    <property type="entry name" value="SKP1/BTB/POZ_sf"/>
</dbReference>
<evidence type="ECO:0000313" key="2">
    <source>
        <dbReference type="EMBL" id="KAF2122111.1"/>
    </source>
</evidence>
<accession>A0A6A5ZV51</accession>
<dbReference type="AlphaFoldDB" id="A0A6A5ZV51"/>
<name>A0A6A5ZV51_9PLEO</name>
<dbReference type="EMBL" id="ML977311">
    <property type="protein sequence ID" value="KAF2122111.1"/>
    <property type="molecule type" value="Genomic_DNA"/>
</dbReference>
<sequence length="306" mass="33859">MDGTKMQDKVKSHIRRHFSQPIMKSRSSTHSPSTSDASTTSTASTLNKPPSLDTNSTTCDPKPTPDITGQTITIKIGGRRLLTAHESYSSYQIASSSLTHTPSETFHVHKSALATSLFFRRALRLEWIGPWATSSPDPITLPDEEPAVFRSYVQWLYFRALPPRVTEWVELANLYVLGEKLVDSAFQRAVLDAIIQRAHTRSAVPSYPFIKTVYGGTGAGSPVRKLVADFWVWGAKAEWDGFEKLVERTHVEFVNDLVKGLMEVRAKPENQSLRPWVVDAGGYLASIGCQGVKEEEEKVGGVGQAN</sequence>
<proteinExistence type="predicted"/>
<feature type="compositionally biased region" description="Polar residues" evidence="1">
    <location>
        <begin position="46"/>
        <end position="59"/>
    </location>
</feature>
<dbReference type="SUPFAM" id="SSF54695">
    <property type="entry name" value="POZ domain"/>
    <property type="match status" value="1"/>
</dbReference>
<gene>
    <name evidence="2" type="ORF">BDV96DRAFT_137297</name>
</gene>
<feature type="compositionally biased region" description="Low complexity" evidence="1">
    <location>
        <begin position="25"/>
        <end position="45"/>
    </location>
</feature>
<dbReference type="PANTHER" id="PTHR47843:SF2">
    <property type="entry name" value="BTB DOMAIN-CONTAINING PROTEIN"/>
    <property type="match status" value="1"/>
</dbReference>
<evidence type="ECO:0000256" key="1">
    <source>
        <dbReference type="SAM" id="MobiDB-lite"/>
    </source>
</evidence>
<dbReference type="OrthoDB" id="3794732at2759"/>
<feature type="compositionally biased region" description="Basic and acidic residues" evidence="1">
    <location>
        <begin position="1"/>
        <end position="11"/>
    </location>
</feature>
<feature type="region of interest" description="Disordered" evidence="1">
    <location>
        <begin position="1"/>
        <end position="70"/>
    </location>
</feature>
<dbReference type="CDD" id="cd18186">
    <property type="entry name" value="BTB_POZ_ZBTB_KLHL-like"/>
    <property type="match status" value="1"/>
</dbReference>